<feature type="region of interest" description="Disordered" evidence="1">
    <location>
        <begin position="16"/>
        <end position="40"/>
    </location>
</feature>
<name>A0A2V1E523_9PLEO</name>
<dbReference type="OrthoDB" id="5350410at2759"/>
<dbReference type="STRING" id="97972.A0A2V1E523"/>
<feature type="region of interest" description="Disordered" evidence="1">
    <location>
        <begin position="496"/>
        <end position="560"/>
    </location>
</feature>
<dbReference type="InterPro" id="IPR014756">
    <property type="entry name" value="Ig_E-set"/>
</dbReference>
<feature type="compositionally biased region" description="Polar residues" evidence="1">
    <location>
        <begin position="352"/>
        <end position="361"/>
    </location>
</feature>
<feature type="region of interest" description="Disordered" evidence="1">
    <location>
        <begin position="582"/>
        <end position="640"/>
    </location>
</feature>
<feature type="compositionally biased region" description="Low complexity" evidence="1">
    <location>
        <begin position="531"/>
        <end position="540"/>
    </location>
</feature>
<feature type="compositionally biased region" description="Basic and acidic residues" evidence="1">
    <location>
        <begin position="386"/>
        <end position="397"/>
    </location>
</feature>
<dbReference type="EMBL" id="KZ805313">
    <property type="protein sequence ID" value="PVI05571.1"/>
    <property type="molecule type" value="Genomic_DNA"/>
</dbReference>
<accession>A0A2V1E523</accession>
<protein>
    <recommendedName>
        <fullName evidence="4">AMP-activated protein kinase glycogen-binding domain-containing protein</fullName>
    </recommendedName>
</protein>
<dbReference type="Gene3D" id="2.60.40.10">
    <property type="entry name" value="Immunoglobulins"/>
    <property type="match status" value="1"/>
</dbReference>
<dbReference type="InterPro" id="IPR013783">
    <property type="entry name" value="Ig-like_fold"/>
</dbReference>
<dbReference type="CDD" id="cd02859">
    <property type="entry name" value="E_set_AMPKbeta_like_N"/>
    <property type="match status" value="1"/>
</dbReference>
<reference evidence="2 3" key="1">
    <citation type="journal article" date="2018" name="Sci. Rep.">
        <title>Comparative genomics provides insights into the lifestyle and reveals functional heterogeneity of dark septate endophytic fungi.</title>
        <authorList>
            <person name="Knapp D.G."/>
            <person name="Nemeth J.B."/>
            <person name="Barry K."/>
            <person name="Hainaut M."/>
            <person name="Henrissat B."/>
            <person name="Johnson J."/>
            <person name="Kuo A."/>
            <person name="Lim J.H.P."/>
            <person name="Lipzen A."/>
            <person name="Nolan M."/>
            <person name="Ohm R.A."/>
            <person name="Tamas L."/>
            <person name="Grigoriev I.V."/>
            <person name="Spatafora J.W."/>
            <person name="Nagy L.G."/>
            <person name="Kovacs G.M."/>
        </authorList>
    </citation>
    <scope>NUCLEOTIDE SEQUENCE [LARGE SCALE GENOMIC DNA]</scope>
    <source>
        <strain evidence="2 3">DSE2036</strain>
    </source>
</reference>
<feature type="region of interest" description="Disordered" evidence="1">
    <location>
        <begin position="266"/>
        <end position="297"/>
    </location>
</feature>
<feature type="compositionally biased region" description="Polar residues" evidence="1">
    <location>
        <begin position="399"/>
        <end position="408"/>
    </location>
</feature>
<feature type="compositionally biased region" description="Polar residues" evidence="1">
    <location>
        <begin position="27"/>
        <end position="37"/>
    </location>
</feature>
<evidence type="ECO:0000313" key="2">
    <source>
        <dbReference type="EMBL" id="PVI05571.1"/>
    </source>
</evidence>
<feature type="compositionally biased region" description="Basic and acidic residues" evidence="1">
    <location>
        <begin position="286"/>
        <end position="297"/>
    </location>
</feature>
<feature type="compositionally biased region" description="Basic and acidic residues" evidence="1">
    <location>
        <begin position="414"/>
        <end position="426"/>
    </location>
</feature>
<sequence length="662" mass="72328">MSYTYLKSRPHAAKKTISKLWHGGSGSTKQKSLTTDDLPSARVDPALRNGLVRQFSNPLDSSHALRRTYRLPRFSKSSITLHSSFDKEAKMVTRASITFEHPGAERPVYVVTDMSSPPWELLEMQDSGQRNEAGDIIFVREFDNVTEGNHQYKIRIGDGNWVLDSSKDTASDGAGHLNNIVHAATVKYTHHPSEEDVSSQEQPVGIGKRRQDSVQFSSDVPFLALNEAQDKGQLENGVTVPEKRSINKPKIDIGIATEDFALRAQADSSHSVSDKSDTIELTSSEESGRFLSEEDKDVSELDLNRTFPHEQAQSSEGEDGLGLFNELDRAPSFSHETASSFGGLDILPLLSPESSAATSPSGKAHPGASSSADKHRPSFGGGGPEFSHEEGQSDEHSGALSTQKSPGKSSFKPYRSDLPHSMALRDSDEELLVDSSVETFPTNRRDILERISTIEASYPVDQPEGAFMSANSPEALSQACSSVEMAPVKSYTSLTSIPETTMQEEDEIDEVPSLPSPVLKVKSEEEEDETTSPTSTASAESKGKGKEPSPNKSPIEKYRTLLAPAQVLHNAREDFISRGMQVAAENEAARRKEQKQEHSSSTTQLAGPPVGLRDNPDPYLLQHSQRKNDGNERLQQQGGGWVSRFLAPVRRCFGAGPEDQSL</sequence>
<evidence type="ECO:0008006" key="4">
    <source>
        <dbReference type="Google" id="ProtNLM"/>
    </source>
</evidence>
<keyword evidence="3" id="KW-1185">Reference proteome</keyword>
<organism evidence="2 3">
    <name type="scientific">Periconia macrospinosa</name>
    <dbReference type="NCBI Taxonomy" id="97972"/>
    <lineage>
        <taxon>Eukaryota</taxon>
        <taxon>Fungi</taxon>
        <taxon>Dikarya</taxon>
        <taxon>Ascomycota</taxon>
        <taxon>Pezizomycotina</taxon>
        <taxon>Dothideomycetes</taxon>
        <taxon>Pleosporomycetidae</taxon>
        <taxon>Pleosporales</taxon>
        <taxon>Massarineae</taxon>
        <taxon>Periconiaceae</taxon>
        <taxon>Periconia</taxon>
    </lineage>
</organism>
<evidence type="ECO:0000256" key="1">
    <source>
        <dbReference type="SAM" id="MobiDB-lite"/>
    </source>
</evidence>
<feature type="region of interest" description="Disordered" evidence="1">
    <location>
        <begin position="190"/>
        <end position="210"/>
    </location>
</feature>
<evidence type="ECO:0000313" key="3">
    <source>
        <dbReference type="Proteomes" id="UP000244855"/>
    </source>
</evidence>
<dbReference type="AlphaFoldDB" id="A0A2V1E523"/>
<feature type="compositionally biased region" description="Basic and acidic residues" evidence="1">
    <location>
        <begin position="541"/>
        <end position="559"/>
    </location>
</feature>
<gene>
    <name evidence="2" type="ORF">DM02DRAFT_84270</name>
</gene>
<dbReference type="Proteomes" id="UP000244855">
    <property type="component" value="Unassembled WGS sequence"/>
</dbReference>
<feature type="region of interest" description="Disordered" evidence="1">
    <location>
        <begin position="348"/>
        <end position="428"/>
    </location>
</feature>
<dbReference type="SUPFAM" id="SSF81296">
    <property type="entry name" value="E set domains"/>
    <property type="match status" value="1"/>
</dbReference>
<proteinExistence type="predicted"/>
<feature type="compositionally biased region" description="Basic and acidic residues" evidence="1">
    <location>
        <begin position="587"/>
        <end position="598"/>
    </location>
</feature>